<dbReference type="EMBL" id="JABFTP020000124">
    <property type="protein sequence ID" value="KAL3280212.1"/>
    <property type="molecule type" value="Genomic_DNA"/>
</dbReference>
<organism evidence="1 2">
    <name type="scientific">Cryptolaemus montrouzieri</name>
    <dbReference type="NCBI Taxonomy" id="559131"/>
    <lineage>
        <taxon>Eukaryota</taxon>
        <taxon>Metazoa</taxon>
        <taxon>Ecdysozoa</taxon>
        <taxon>Arthropoda</taxon>
        <taxon>Hexapoda</taxon>
        <taxon>Insecta</taxon>
        <taxon>Pterygota</taxon>
        <taxon>Neoptera</taxon>
        <taxon>Endopterygota</taxon>
        <taxon>Coleoptera</taxon>
        <taxon>Polyphaga</taxon>
        <taxon>Cucujiformia</taxon>
        <taxon>Coccinelloidea</taxon>
        <taxon>Coccinellidae</taxon>
        <taxon>Scymninae</taxon>
        <taxon>Scymnini</taxon>
        <taxon>Cryptolaemus</taxon>
    </lineage>
</organism>
<evidence type="ECO:0000313" key="2">
    <source>
        <dbReference type="Proteomes" id="UP001516400"/>
    </source>
</evidence>
<reference evidence="1 2" key="1">
    <citation type="journal article" date="2021" name="BMC Biol.">
        <title>Horizontally acquired antibacterial genes associated with adaptive radiation of ladybird beetles.</title>
        <authorList>
            <person name="Li H.S."/>
            <person name="Tang X.F."/>
            <person name="Huang Y.H."/>
            <person name="Xu Z.Y."/>
            <person name="Chen M.L."/>
            <person name="Du X.Y."/>
            <person name="Qiu B.Y."/>
            <person name="Chen P.T."/>
            <person name="Zhang W."/>
            <person name="Slipinski A."/>
            <person name="Escalona H.E."/>
            <person name="Waterhouse R.M."/>
            <person name="Zwick A."/>
            <person name="Pang H."/>
        </authorList>
    </citation>
    <scope>NUCLEOTIDE SEQUENCE [LARGE SCALE GENOMIC DNA]</scope>
    <source>
        <strain evidence="1">SYSU2018</strain>
    </source>
</reference>
<dbReference type="Proteomes" id="UP001516400">
    <property type="component" value="Unassembled WGS sequence"/>
</dbReference>
<dbReference type="AlphaFoldDB" id="A0ABD2NP56"/>
<sequence>MSCRHKMKVETAKLRHYRDKIASNLSNPKEILRIINESTGTKSNSPTGKTPKLILHERKITAGNEVADEFNSFFANTGKKLAEKIKPSKDSSRSGSRVLNTFVLRHTIPIEVLRTIKALKHSKSCGVD</sequence>
<keyword evidence="2" id="KW-1185">Reference proteome</keyword>
<evidence type="ECO:0000313" key="1">
    <source>
        <dbReference type="EMBL" id="KAL3280212.1"/>
    </source>
</evidence>
<name>A0ABD2NP56_9CUCU</name>
<proteinExistence type="predicted"/>
<gene>
    <name evidence="1" type="ORF">HHI36_017712</name>
</gene>
<comment type="caution">
    <text evidence="1">The sequence shown here is derived from an EMBL/GenBank/DDBJ whole genome shotgun (WGS) entry which is preliminary data.</text>
</comment>
<protein>
    <submittedName>
        <fullName evidence="1">Uncharacterized protein</fullName>
    </submittedName>
</protein>
<accession>A0ABD2NP56</accession>